<evidence type="ECO:0000313" key="9">
    <source>
        <dbReference type="Proteomes" id="UP000198847"/>
    </source>
</evidence>
<dbReference type="InterPro" id="IPR045121">
    <property type="entry name" value="CoAse"/>
</dbReference>
<evidence type="ECO:0000256" key="6">
    <source>
        <dbReference type="ARBA" id="ARBA00023211"/>
    </source>
</evidence>
<dbReference type="EMBL" id="FODY01000011">
    <property type="protein sequence ID" value="SEP15117.1"/>
    <property type="molecule type" value="Genomic_DNA"/>
</dbReference>
<dbReference type="PROSITE" id="PS51462">
    <property type="entry name" value="NUDIX"/>
    <property type="match status" value="1"/>
</dbReference>
<organism evidence="8 9">
    <name type="scientific">Propionispora vibrioides</name>
    <dbReference type="NCBI Taxonomy" id="112903"/>
    <lineage>
        <taxon>Bacteria</taxon>
        <taxon>Bacillati</taxon>
        <taxon>Bacillota</taxon>
        <taxon>Negativicutes</taxon>
        <taxon>Selenomonadales</taxon>
        <taxon>Sporomusaceae</taxon>
        <taxon>Propionispora</taxon>
    </lineage>
</organism>
<keyword evidence="4" id="KW-0378">Hydrolase</keyword>
<dbReference type="CDD" id="cd03426">
    <property type="entry name" value="NUDIX_CoAse_Nudt7"/>
    <property type="match status" value="1"/>
</dbReference>
<dbReference type="GO" id="GO:0046872">
    <property type="term" value="F:metal ion binding"/>
    <property type="evidence" value="ECO:0007669"/>
    <property type="project" value="UniProtKB-KW"/>
</dbReference>
<dbReference type="Gene3D" id="3.90.79.10">
    <property type="entry name" value="Nucleoside Triphosphate Pyrophosphohydrolase"/>
    <property type="match status" value="1"/>
</dbReference>
<evidence type="ECO:0000256" key="2">
    <source>
        <dbReference type="ARBA" id="ARBA00001946"/>
    </source>
</evidence>
<dbReference type="STRING" id="112903.SAMN04490178_111110"/>
<evidence type="ECO:0000256" key="5">
    <source>
        <dbReference type="ARBA" id="ARBA00022842"/>
    </source>
</evidence>
<dbReference type="OrthoDB" id="9802805at2"/>
<evidence type="ECO:0000259" key="7">
    <source>
        <dbReference type="PROSITE" id="PS51462"/>
    </source>
</evidence>
<keyword evidence="5" id="KW-0460">Magnesium</keyword>
<name>A0A1H8VIS4_9FIRM</name>
<dbReference type="AlphaFoldDB" id="A0A1H8VIS4"/>
<protein>
    <submittedName>
        <fullName evidence="8">NUDIX domain-containing protein</fullName>
    </submittedName>
</protein>
<dbReference type="PANTHER" id="PTHR12992">
    <property type="entry name" value="NUDIX HYDROLASE"/>
    <property type="match status" value="1"/>
</dbReference>
<dbReference type="Proteomes" id="UP000198847">
    <property type="component" value="Unassembled WGS sequence"/>
</dbReference>
<dbReference type="InterPro" id="IPR015797">
    <property type="entry name" value="NUDIX_hydrolase-like_dom_sf"/>
</dbReference>
<proteinExistence type="predicted"/>
<sequence length="215" mass="24213">MAEKCCWYERLAAVLSRRSGRIHGDSDGFRRAAVLIPLIKTGDSTAVLFEVRSKELLAHAGEICFPGGRIEATDRDICQAALRETEEELNIAADRIRLIGSMDMVASPTGNILYPVVGMLDGMEGIRPNQEVAEYFTVPLPYLLTVQPKQGKLEMATRPLDEDSLDAFPAEYELDWKSRRMFPVFSYQYEDRRIWGLTAGVLHNFIALCRDLAIK</sequence>
<dbReference type="SUPFAM" id="SSF55811">
    <property type="entry name" value="Nudix"/>
    <property type="match status" value="1"/>
</dbReference>
<comment type="cofactor">
    <cofactor evidence="2">
        <name>Mg(2+)</name>
        <dbReference type="ChEBI" id="CHEBI:18420"/>
    </cofactor>
</comment>
<accession>A0A1H8VIS4</accession>
<evidence type="ECO:0000256" key="1">
    <source>
        <dbReference type="ARBA" id="ARBA00001936"/>
    </source>
</evidence>
<comment type="cofactor">
    <cofactor evidence="1">
        <name>Mn(2+)</name>
        <dbReference type="ChEBI" id="CHEBI:29035"/>
    </cofactor>
</comment>
<reference evidence="8 9" key="1">
    <citation type="submission" date="2016-10" db="EMBL/GenBank/DDBJ databases">
        <authorList>
            <person name="de Groot N.N."/>
        </authorList>
    </citation>
    <scope>NUCLEOTIDE SEQUENCE [LARGE SCALE GENOMIC DNA]</scope>
    <source>
        <strain evidence="8 9">DSM 13305</strain>
    </source>
</reference>
<keyword evidence="6" id="KW-0464">Manganese</keyword>
<dbReference type="Pfam" id="PF00293">
    <property type="entry name" value="NUDIX"/>
    <property type="match status" value="1"/>
</dbReference>
<evidence type="ECO:0000256" key="4">
    <source>
        <dbReference type="ARBA" id="ARBA00022801"/>
    </source>
</evidence>
<dbReference type="GO" id="GO:0010945">
    <property type="term" value="F:coenzyme A diphosphatase activity"/>
    <property type="evidence" value="ECO:0007669"/>
    <property type="project" value="InterPro"/>
</dbReference>
<dbReference type="PANTHER" id="PTHR12992:SF11">
    <property type="entry name" value="MITOCHONDRIAL COENZYME A DIPHOSPHATASE NUDT8"/>
    <property type="match status" value="1"/>
</dbReference>
<feature type="domain" description="Nudix hydrolase" evidence="7">
    <location>
        <begin position="29"/>
        <end position="161"/>
    </location>
</feature>
<evidence type="ECO:0000313" key="8">
    <source>
        <dbReference type="EMBL" id="SEP15117.1"/>
    </source>
</evidence>
<gene>
    <name evidence="8" type="ORF">SAMN04490178_111110</name>
</gene>
<dbReference type="RefSeq" id="WP_091746961.1">
    <property type="nucleotide sequence ID" value="NZ_FODY01000011.1"/>
</dbReference>
<keyword evidence="3" id="KW-0479">Metal-binding</keyword>
<evidence type="ECO:0000256" key="3">
    <source>
        <dbReference type="ARBA" id="ARBA00022723"/>
    </source>
</evidence>
<dbReference type="InterPro" id="IPR000086">
    <property type="entry name" value="NUDIX_hydrolase_dom"/>
</dbReference>
<keyword evidence="9" id="KW-1185">Reference proteome</keyword>